<dbReference type="AlphaFoldDB" id="A0A645I0Q1"/>
<proteinExistence type="predicted"/>
<protein>
    <submittedName>
        <fullName evidence="1">Uncharacterized protein</fullName>
    </submittedName>
</protein>
<accession>A0A645I0Q1</accession>
<comment type="caution">
    <text evidence="1">The sequence shown here is derived from an EMBL/GenBank/DDBJ whole genome shotgun (WGS) entry which is preliminary data.</text>
</comment>
<dbReference type="EMBL" id="VSSQ01099420">
    <property type="protein sequence ID" value="MPN42004.1"/>
    <property type="molecule type" value="Genomic_DNA"/>
</dbReference>
<evidence type="ECO:0000313" key="1">
    <source>
        <dbReference type="EMBL" id="MPN42004.1"/>
    </source>
</evidence>
<name>A0A645I0Q1_9ZZZZ</name>
<organism evidence="1">
    <name type="scientific">bioreactor metagenome</name>
    <dbReference type="NCBI Taxonomy" id="1076179"/>
    <lineage>
        <taxon>unclassified sequences</taxon>
        <taxon>metagenomes</taxon>
        <taxon>ecological metagenomes</taxon>
    </lineage>
</organism>
<gene>
    <name evidence="1" type="ORF">SDC9_189560</name>
</gene>
<reference evidence="1" key="1">
    <citation type="submission" date="2019-08" db="EMBL/GenBank/DDBJ databases">
        <authorList>
            <person name="Kucharzyk K."/>
            <person name="Murdoch R.W."/>
            <person name="Higgins S."/>
            <person name="Loffler F."/>
        </authorList>
    </citation>
    <scope>NUCLEOTIDE SEQUENCE</scope>
</reference>
<sequence>MQMQRDIMHRHRLQAKLAFALHFHTINADVLFAEVVRIQRIARHHAGFIKIETAVTIVQTKQRQNIKQVDLLTINTVFSPRRVGTTLRRNRKFIPTANKLINLFFHRRIGRQA</sequence>